<feature type="non-terminal residue" evidence="1">
    <location>
        <position position="1"/>
    </location>
</feature>
<proteinExistence type="predicted"/>
<keyword evidence="2" id="KW-1185">Reference proteome</keyword>
<evidence type="ECO:0000313" key="1">
    <source>
        <dbReference type="EMBL" id="CAG8693140.1"/>
    </source>
</evidence>
<evidence type="ECO:0000313" key="2">
    <source>
        <dbReference type="Proteomes" id="UP000789901"/>
    </source>
</evidence>
<comment type="caution">
    <text evidence="1">The sequence shown here is derived from an EMBL/GenBank/DDBJ whole genome shotgun (WGS) entry which is preliminary data.</text>
</comment>
<name>A0ABN7UWU1_GIGMA</name>
<organism evidence="1 2">
    <name type="scientific">Gigaspora margarita</name>
    <dbReference type="NCBI Taxonomy" id="4874"/>
    <lineage>
        <taxon>Eukaryota</taxon>
        <taxon>Fungi</taxon>
        <taxon>Fungi incertae sedis</taxon>
        <taxon>Mucoromycota</taxon>
        <taxon>Glomeromycotina</taxon>
        <taxon>Glomeromycetes</taxon>
        <taxon>Diversisporales</taxon>
        <taxon>Gigasporaceae</taxon>
        <taxon>Gigaspora</taxon>
    </lineage>
</organism>
<accession>A0ABN7UWU1</accession>
<dbReference type="EMBL" id="CAJVQB010006878">
    <property type="protein sequence ID" value="CAG8693140.1"/>
    <property type="molecule type" value="Genomic_DNA"/>
</dbReference>
<sequence length="53" mass="6293">VSPKDLECYSLYLLLLYVPRVQSFEDLKSVNEMLYDSFYEATCKHELLDNNNE</sequence>
<protein>
    <submittedName>
        <fullName evidence="1">12724_t:CDS:1</fullName>
    </submittedName>
</protein>
<gene>
    <name evidence="1" type="ORF">GMARGA_LOCUS11647</name>
</gene>
<dbReference type="Proteomes" id="UP000789901">
    <property type="component" value="Unassembled WGS sequence"/>
</dbReference>
<reference evidence="1 2" key="1">
    <citation type="submission" date="2021-06" db="EMBL/GenBank/DDBJ databases">
        <authorList>
            <person name="Kallberg Y."/>
            <person name="Tangrot J."/>
            <person name="Rosling A."/>
        </authorList>
    </citation>
    <scope>NUCLEOTIDE SEQUENCE [LARGE SCALE GENOMIC DNA]</scope>
    <source>
        <strain evidence="1 2">120-4 pot B 10/14</strain>
    </source>
</reference>